<dbReference type="EMBL" id="VAUV01000008">
    <property type="protein sequence ID" value="TLD70572.1"/>
    <property type="molecule type" value="Genomic_DNA"/>
</dbReference>
<evidence type="ECO:0000313" key="4">
    <source>
        <dbReference type="EMBL" id="TLD70572.1"/>
    </source>
</evidence>
<accession>A0A5R8KE44</accession>
<reference evidence="4 5" key="1">
    <citation type="submission" date="2019-05" db="EMBL/GenBank/DDBJ databases">
        <title>Verrucobacter flavum gen. nov., sp. nov. a new member of the family Verrucomicrobiaceae.</title>
        <authorList>
            <person name="Szuroczki S."/>
            <person name="Abbaszade G."/>
            <person name="Szabo A."/>
            <person name="Felfoldi T."/>
            <person name="Schumann P."/>
            <person name="Boka K."/>
            <person name="Keki Z."/>
            <person name="Toumi M."/>
            <person name="Toth E."/>
        </authorList>
    </citation>
    <scope>NUCLEOTIDE SEQUENCE [LARGE SCALE GENOMIC DNA]</scope>
    <source>
        <strain evidence="4 5">MG-N-17</strain>
    </source>
</reference>
<feature type="coiled-coil region" evidence="1">
    <location>
        <begin position="86"/>
        <end position="117"/>
    </location>
</feature>
<dbReference type="AlphaFoldDB" id="A0A5R8KE44"/>
<evidence type="ECO:0000313" key="5">
    <source>
        <dbReference type="Proteomes" id="UP000306196"/>
    </source>
</evidence>
<keyword evidence="3" id="KW-0732">Signal</keyword>
<dbReference type="Proteomes" id="UP000306196">
    <property type="component" value="Unassembled WGS sequence"/>
</dbReference>
<proteinExistence type="predicted"/>
<keyword evidence="1" id="KW-0175">Coiled coil</keyword>
<dbReference type="OrthoDB" id="191654at2"/>
<evidence type="ECO:0008006" key="6">
    <source>
        <dbReference type="Google" id="ProtNLM"/>
    </source>
</evidence>
<gene>
    <name evidence="4" type="ORF">FEM03_12705</name>
</gene>
<dbReference type="RefSeq" id="WP_138086628.1">
    <property type="nucleotide sequence ID" value="NZ_VAUV01000008.1"/>
</dbReference>
<feature type="chain" id="PRO_5024274022" description="KTSC domain-containing protein" evidence="3">
    <location>
        <begin position="21"/>
        <end position="240"/>
    </location>
</feature>
<feature type="region of interest" description="Disordered" evidence="2">
    <location>
        <begin position="164"/>
        <end position="186"/>
    </location>
</feature>
<evidence type="ECO:0000256" key="2">
    <source>
        <dbReference type="SAM" id="MobiDB-lite"/>
    </source>
</evidence>
<feature type="region of interest" description="Disordered" evidence="2">
    <location>
        <begin position="212"/>
        <end position="233"/>
    </location>
</feature>
<evidence type="ECO:0000256" key="3">
    <source>
        <dbReference type="SAM" id="SignalP"/>
    </source>
</evidence>
<protein>
    <recommendedName>
        <fullName evidence="6">KTSC domain-containing protein</fullName>
    </recommendedName>
</protein>
<feature type="signal peptide" evidence="3">
    <location>
        <begin position="1"/>
        <end position="20"/>
    </location>
</feature>
<feature type="region of interest" description="Disordered" evidence="2">
    <location>
        <begin position="128"/>
        <end position="147"/>
    </location>
</feature>
<sequence>MKTALAMVLAILSQALPLSAEENQNPVEPSRFDISTLSGEIYKNSRLIKVTPADLTVMHDAGVAKIGFENLNPTWQQKFGYDPAKADAYREKIAIQNREAEDRRQQLSLQRERTERLAIAKIEAEERRLAAQSKDPAPLAPLPGEENRPLLPAPTTTVEIIPSAPPLGAVHDPGISTRNSSSRRWRSGDGIYSVDGYYPPFIWSSPSRPWSPHYHPHHHHHHPHHHSGSFISPPIIRITR</sequence>
<comment type="caution">
    <text evidence="4">The sequence shown here is derived from an EMBL/GenBank/DDBJ whole genome shotgun (WGS) entry which is preliminary data.</text>
</comment>
<feature type="compositionally biased region" description="Basic residues" evidence="2">
    <location>
        <begin position="214"/>
        <end position="227"/>
    </location>
</feature>
<keyword evidence="5" id="KW-1185">Reference proteome</keyword>
<name>A0A5R8KE44_9BACT</name>
<evidence type="ECO:0000256" key="1">
    <source>
        <dbReference type="SAM" id="Coils"/>
    </source>
</evidence>
<organism evidence="4 5">
    <name type="scientific">Phragmitibacter flavus</name>
    <dbReference type="NCBI Taxonomy" id="2576071"/>
    <lineage>
        <taxon>Bacteria</taxon>
        <taxon>Pseudomonadati</taxon>
        <taxon>Verrucomicrobiota</taxon>
        <taxon>Verrucomicrobiia</taxon>
        <taxon>Verrucomicrobiales</taxon>
        <taxon>Verrucomicrobiaceae</taxon>
        <taxon>Phragmitibacter</taxon>
    </lineage>
</organism>